<dbReference type="PANTHER" id="PTHR43280">
    <property type="entry name" value="ARAC-FAMILY TRANSCRIPTIONAL REGULATOR"/>
    <property type="match status" value="1"/>
</dbReference>
<dbReference type="EMBL" id="AQHV01000011">
    <property type="protein sequence ID" value="KKB56432.1"/>
    <property type="molecule type" value="Genomic_DNA"/>
</dbReference>
<keyword evidence="2" id="KW-0238">DNA-binding</keyword>
<dbReference type="GO" id="GO:0003700">
    <property type="term" value="F:DNA-binding transcription factor activity"/>
    <property type="evidence" value="ECO:0007669"/>
    <property type="project" value="InterPro"/>
</dbReference>
<dbReference type="HOGENOM" id="CLU_000445_88_2_10"/>
<dbReference type="Gene3D" id="1.10.10.60">
    <property type="entry name" value="Homeodomain-like"/>
    <property type="match status" value="1"/>
</dbReference>
<name>A0A0F5JG30_9BACT</name>
<dbReference type="InterPro" id="IPR009057">
    <property type="entry name" value="Homeodomain-like_sf"/>
</dbReference>
<protein>
    <recommendedName>
        <fullName evidence="4">HTH araC/xylS-type domain-containing protein</fullName>
    </recommendedName>
</protein>
<dbReference type="RefSeq" id="WP_046146213.1">
    <property type="nucleotide sequence ID" value="NZ_KQ033912.1"/>
</dbReference>
<dbReference type="PATRIC" id="fig|927665.4.peg.2476"/>
<feature type="domain" description="HTH araC/xylS-type" evidence="4">
    <location>
        <begin position="192"/>
        <end position="290"/>
    </location>
</feature>
<evidence type="ECO:0000256" key="2">
    <source>
        <dbReference type="ARBA" id="ARBA00023125"/>
    </source>
</evidence>
<reference evidence="5 6" key="1">
    <citation type="submission" date="2013-04" db="EMBL/GenBank/DDBJ databases">
        <title>The Genome Sequence of Parabacteroides goldsteinii DSM 19448.</title>
        <authorList>
            <consortium name="The Broad Institute Genomics Platform"/>
            <person name="Earl A."/>
            <person name="Ward D."/>
            <person name="Feldgarden M."/>
            <person name="Gevers D."/>
            <person name="Martens E."/>
            <person name="Sakamoto M."/>
            <person name="Benno Y."/>
            <person name="Song Y."/>
            <person name="Liu C."/>
            <person name="Lee J."/>
            <person name="Bolanos M."/>
            <person name="Vaisanen M.L."/>
            <person name="Finegold S.M."/>
            <person name="Walker B."/>
            <person name="Young S."/>
            <person name="Zeng Q."/>
            <person name="Gargeya S."/>
            <person name="Fitzgerald M."/>
            <person name="Haas B."/>
            <person name="Abouelleil A."/>
            <person name="Allen A.W."/>
            <person name="Alvarado L."/>
            <person name="Arachchi H.M."/>
            <person name="Berlin A.M."/>
            <person name="Chapman S.B."/>
            <person name="Gainer-Dewar J."/>
            <person name="Goldberg J."/>
            <person name="Griggs A."/>
            <person name="Gujja S."/>
            <person name="Hansen M."/>
            <person name="Howarth C."/>
            <person name="Imamovic A."/>
            <person name="Ireland A."/>
            <person name="Larimer J."/>
            <person name="McCowan C."/>
            <person name="Murphy C."/>
            <person name="Pearson M."/>
            <person name="Poon T.W."/>
            <person name="Priest M."/>
            <person name="Roberts A."/>
            <person name="Saif S."/>
            <person name="Shea T."/>
            <person name="Sisk P."/>
            <person name="Sykes S."/>
            <person name="Wortman J."/>
            <person name="Nusbaum C."/>
            <person name="Birren B."/>
        </authorList>
    </citation>
    <scope>NUCLEOTIDE SEQUENCE [LARGE SCALE GENOMIC DNA]</scope>
    <source>
        <strain evidence="5 6">DSM 19448</strain>
    </source>
</reference>
<dbReference type="SMART" id="SM00342">
    <property type="entry name" value="HTH_ARAC"/>
    <property type="match status" value="1"/>
</dbReference>
<dbReference type="PROSITE" id="PS01124">
    <property type="entry name" value="HTH_ARAC_FAMILY_2"/>
    <property type="match status" value="1"/>
</dbReference>
<sequence length="296" mass="34633">MSLKENKLHVGNNDTIDSIKNDLIFYENVKQIPITPYPSYIQYGLVMLCSEGSAKIKVHTHEHLLMDNELVILLPGQLVSIYETSQDFKINAFSVSQSLFNDVLSGIHRFSPHFFIYMRTHFHYKLMESESINFENYYNLVCSKAKSASNLYPRESVIHVLRILYLDLYNTYKISSLPYIPTMDVHKKELADKFFYLIMQHYKENREVAFYAKELCITPKYLTTIIKAVSGKSAKDWILEYIILEIKALLRDSSLNIQEIVVKTNFANQSSLGRFFRKHTGMSPSEYRKSMMETYY</sequence>
<proteinExistence type="predicted"/>
<gene>
    <name evidence="5" type="ORF">HMPREF1535_02408</name>
</gene>
<evidence type="ECO:0000256" key="1">
    <source>
        <dbReference type="ARBA" id="ARBA00023015"/>
    </source>
</evidence>
<organism evidence="5 6">
    <name type="scientific">Parabacteroides goldsteinii DSM 19448 = WAL 12034</name>
    <dbReference type="NCBI Taxonomy" id="927665"/>
    <lineage>
        <taxon>Bacteria</taxon>
        <taxon>Pseudomonadati</taxon>
        <taxon>Bacteroidota</taxon>
        <taxon>Bacteroidia</taxon>
        <taxon>Bacteroidales</taxon>
        <taxon>Tannerellaceae</taxon>
        <taxon>Parabacteroides</taxon>
    </lineage>
</organism>
<dbReference type="AlphaFoldDB" id="A0A0F5JG30"/>
<dbReference type="Proteomes" id="UP000033047">
    <property type="component" value="Unassembled WGS sequence"/>
</dbReference>
<evidence type="ECO:0000259" key="4">
    <source>
        <dbReference type="PROSITE" id="PS01124"/>
    </source>
</evidence>
<evidence type="ECO:0000256" key="3">
    <source>
        <dbReference type="ARBA" id="ARBA00023163"/>
    </source>
</evidence>
<dbReference type="Pfam" id="PF12833">
    <property type="entry name" value="HTH_18"/>
    <property type="match status" value="1"/>
</dbReference>
<dbReference type="GeneID" id="69983720"/>
<accession>A0A0F5JG30</accession>
<evidence type="ECO:0000313" key="5">
    <source>
        <dbReference type="EMBL" id="KKB56432.1"/>
    </source>
</evidence>
<dbReference type="InterPro" id="IPR018060">
    <property type="entry name" value="HTH_AraC"/>
</dbReference>
<dbReference type="PANTHER" id="PTHR43280:SF32">
    <property type="entry name" value="TRANSCRIPTIONAL REGULATORY PROTEIN"/>
    <property type="match status" value="1"/>
</dbReference>
<dbReference type="STRING" id="927665.HMPREF1535_02408"/>
<dbReference type="SUPFAM" id="SSF46689">
    <property type="entry name" value="Homeodomain-like"/>
    <property type="match status" value="1"/>
</dbReference>
<dbReference type="GO" id="GO:0043565">
    <property type="term" value="F:sequence-specific DNA binding"/>
    <property type="evidence" value="ECO:0007669"/>
    <property type="project" value="InterPro"/>
</dbReference>
<evidence type="ECO:0000313" key="6">
    <source>
        <dbReference type="Proteomes" id="UP000033047"/>
    </source>
</evidence>
<comment type="caution">
    <text evidence="5">The sequence shown here is derived from an EMBL/GenBank/DDBJ whole genome shotgun (WGS) entry which is preliminary data.</text>
</comment>
<keyword evidence="1" id="KW-0805">Transcription regulation</keyword>
<keyword evidence="3" id="KW-0804">Transcription</keyword>